<evidence type="ECO:0000313" key="2">
    <source>
        <dbReference type="Proteomes" id="UP000724874"/>
    </source>
</evidence>
<sequence>MVSLHAIGVSLVRMLRSSINEGVALIHGGMNILQVTLKGQALAGKVAHVARGLRVAGKVLTYLGFEFDLITLIYDAVTGEQQREEFREAIKELCVHRFTIKEIQQYTHITLSFESDAKTIIDLADSLQDLVDDGMIDQAVADAKVANKMDDLEPKLSLAIDTVDDESVWKILSLQDVESKIAWTDEDPNLSEILHIIDEEIDKDEKNW</sequence>
<name>A0A9P5NC49_GYMJU</name>
<organism evidence="1 2">
    <name type="scientific">Gymnopilus junonius</name>
    <name type="common">Spectacular rustgill mushroom</name>
    <name type="synonym">Gymnopilus spectabilis subsp. junonius</name>
    <dbReference type="NCBI Taxonomy" id="109634"/>
    <lineage>
        <taxon>Eukaryota</taxon>
        <taxon>Fungi</taxon>
        <taxon>Dikarya</taxon>
        <taxon>Basidiomycota</taxon>
        <taxon>Agaricomycotina</taxon>
        <taxon>Agaricomycetes</taxon>
        <taxon>Agaricomycetidae</taxon>
        <taxon>Agaricales</taxon>
        <taxon>Agaricineae</taxon>
        <taxon>Hymenogastraceae</taxon>
        <taxon>Gymnopilus</taxon>
    </lineage>
</organism>
<gene>
    <name evidence="1" type="ORF">CPB84DRAFT_1752869</name>
</gene>
<accession>A0A9P5NC49</accession>
<dbReference type="AlphaFoldDB" id="A0A9P5NC49"/>
<dbReference type="OrthoDB" id="3516995at2759"/>
<proteinExistence type="predicted"/>
<protein>
    <submittedName>
        <fullName evidence="1">Uncharacterized protein</fullName>
    </submittedName>
</protein>
<reference evidence="1" key="1">
    <citation type="submission" date="2020-11" db="EMBL/GenBank/DDBJ databases">
        <authorList>
            <consortium name="DOE Joint Genome Institute"/>
            <person name="Ahrendt S."/>
            <person name="Riley R."/>
            <person name="Andreopoulos W."/>
            <person name="LaButti K."/>
            <person name="Pangilinan J."/>
            <person name="Ruiz-duenas F.J."/>
            <person name="Barrasa J.M."/>
            <person name="Sanchez-Garcia M."/>
            <person name="Camarero S."/>
            <person name="Miyauchi S."/>
            <person name="Serrano A."/>
            <person name="Linde D."/>
            <person name="Babiker R."/>
            <person name="Drula E."/>
            <person name="Ayuso-Fernandez I."/>
            <person name="Pacheco R."/>
            <person name="Padilla G."/>
            <person name="Ferreira P."/>
            <person name="Barriuso J."/>
            <person name="Kellner H."/>
            <person name="Castanera R."/>
            <person name="Alfaro M."/>
            <person name="Ramirez L."/>
            <person name="Pisabarro A.G."/>
            <person name="Kuo A."/>
            <person name="Tritt A."/>
            <person name="Lipzen A."/>
            <person name="He G."/>
            <person name="Yan M."/>
            <person name="Ng V."/>
            <person name="Cullen D."/>
            <person name="Martin F."/>
            <person name="Rosso M.-N."/>
            <person name="Henrissat B."/>
            <person name="Hibbett D."/>
            <person name="Martinez A.T."/>
            <person name="Grigoriev I.V."/>
        </authorList>
    </citation>
    <scope>NUCLEOTIDE SEQUENCE</scope>
    <source>
        <strain evidence="1">AH 44721</strain>
    </source>
</reference>
<dbReference type="EMBL" id="JADNYJ010000207">
    <property type="protein sequence ID" value="KAF8874810.1"/>
    <property type="molecule type" value="Genomic_DNA"/>
</dbReference>
<evidence type="ECO:0000313" key="1">
    <source>
        <dbReference type="EMBL" id="KAF8874810.1"/>
    </source>
</evidence>
<keyword evidence="2" id="KW-1185">Reference proteome</keyword>
<comment type="caution">
    <text evidence="1">The sequence shown here is derived from an EMBL/GenBank/DDBJ whole genome shotgun (WGS) entry which is preliminary data.</text>
</comment>
<dbReference type="Proteomes" id="UP000724874">
    <property type="component" value="Unassembled WGS sequence"/>
</dbReference>